<name>A0A6G1KY65_9PEZI</name>
<feature type="transmembrane region" description="Helical" evidence="2">
    <location>
        <begin position="181"/>
        <end position="201"/>
    </location>
</feature>
<reference evidence="3" key="1">
    <citation type="journal article" date="2020" name="Stud. Mycol.">
        <title>101 Dothideomycetes genomes: a test case for predicting lifestyles and emergence of pathogens.</title>
        <authorList>
            <person name="Haridas S."/>
            <person name="Albert R."/>
            <person name="Binder M."/>
            <person name="Bloem J."/>
            <person name="Labutti K."/>
            <person name="Salamov A."/>
            <person name="Andreopoulos B."/>
            <person name="Baker S."/>
            <person name="Barry K."/>
            <person name="Bills G."/>
            <person name="Bluhm B."/>
            <person name="Cannon C."/>
            <person name="Castanera R."/>
            <person name="Culley D."/>
            <person name="Daum C."/>
            <person name="Ezra D."/>
            <person name="Gonzalez J."/>
            <person name="Henrissat B."/>
            <person name="Kuo A."/>
            <person name="Liang C."/>
            <person name="Lipzen A."/>
            <person name="Lutzoni F."/>
            <person name="Magnuson J."/>
            <person name="Mondo S."/>
            <person name="Nolan M."/>
            <person name="Ohm R."/>
            <person name="Pangilinan J."/>
            <person name="Park H.-J."/>
            <person name="Ramirez L."/>
            <person name="Alfaro M."/>
            <person name="Sun H."/>
            <person name="Tritt A."/>
            <person name="Yoshinaga Y."/>
            <person name="Zwiers L.-H."/>
            <person name="Turgeon B."/>
            <person name="Goodwin S."/>
            <person name="Spatafora J."/>
            <person name="Crous P."/>
            <person name="Grigoriev I."/>
        </authorList>
    </citation>
    <scope>NUCLEOTIDE SEQUENCE</scope>
    <source>
        <strain evidence="3">CBS 116005</strain>
    </source>
</reference>
<evidence type="ECO:0000313" key="3">
    <source>
        <dbReference type="EMBL" id="KAF2765360.1"/>
    </source>
</evidence>
<sequence>MVLDNATASETSFSEPRPSSDIDPYSTPSSNVADSHYENRPGRFVQVSQTSYREGRQVAEPIYINLNDLPRPLALLAPGEHSKITIDVARKSCQLAASVLQRPVSQDEANAIAFHYAKGVRLASYGPPIGFAVGAAMTWRTRESMRFPFYAPFTEGSRWSKDTFGHLCGWHARYMWHGLRLTGYCAVAVILSQIFFGSYAMTTIAAGKALDPRLKEFTRALQQRTKDGRGRERGEGLGKVGNQESGPKGGETYEMARQRVQAQNAMRRSRQGVAADHDASPTRGAFSDEYMNQGEQPGSMSEQEVPHDDASPQAPSKPAGSAWERLRNQAMSSQPDIPRRKSRGLAPPDSARARSAGTGREADSFSFSSNDEERQLATSEAQSDFDRRLEQERGGGAFGETGDRGRWN</sequence>
<feature type="compositionally biased region" description="Polar residues" evidence="1">
    <location>
        <begin position="293"/>
        <end position="302"/>
    </location>
</feature>
<keyword evidence="4" id="KW-1185">Reference proteome</keyword>
<gene>
    <name evidence="3" type="ORF">EJ03DRAFT_319564</name>
</gene>
<dbReference type="Proteomes" id="UP000799436">
    <property type="component" value="Unassembled WGS sequence"/>
</dbReference>
<keyword evidence="2" id="KW-0472">Membrane</keyword>
<proteinExistence type="predicted"/>
<keyword evidence="2" id="KW-1133">Transmembrane helix</keyword>
<dbReference type="OrthoDB" id="4204700at2759"/>
<organism evidence="3 4">
    <name type="scientific">Teratosphaeria nubilosa</name>
    <dbReference type="NCBI Taxonomy" id="161662"/>
    <lineage>
        <taxon>Eukaryota</taxon>
        <taxon>Fungi</taxon>
        <taxon>Dikarya</taxon>
        <taxon>Ascomycota</taxon>
        <taxon>Pezizomycotina</taxon>
        <taxon>Dothideomycetes</taxon>
        <taxon>Dothideomycetidae</taxon>
        <taxon>Mycosphaerellales</taxon>
        <taxon>Teratosphaeriaceae</taxon>
        <taxon>Teratosphaeria</taxon>
    </lineage>
</organism>
<accession>A0A6G1KY65</accession>
<dbReference type="EMBL" id="ML995894">
    <property type="protein sequence ID" value="KAF2765360.1"/>
    <property type="molecule type" value="Genomic_DNA"/>
</dbReference>
<evidence type="ECO:0000313" key="4">
    <source>
        <dbReference type="Proteomes" id="UP000799436"/>
    </source>
</evidence>
<feature type="compositionally biased region" description="Basic and acidic residues" evidence="1">
    <location>
        <begin position="384"/>
        <end position="393"/>
    </location>
</feature>
<evidence type="ECO:0000256" key="1">
    <source>
        <dbReference type="SAM" id="MobiDB-lite"/>
    </source>
</evidence>
<feature type="compositionally biased region" description="Basic and acidic residues" evidence="1">
    <location>
        <begin position="222"/>
        <end position="236"/>
    </location>
</feature>
<protein>
    <submittedName>
        <fullName evidence="3">Uncharacterized protein</fullName>
    </submittedName>
</protein>
<keyword evidence="2" id="KW-0812">Transmembrane</keyword>
<feature type="compositionally biased region" description="Polar residues" evidence="1">
    <location>
        <begin position="1"/>
        <end position="14"/>
    </location>
</feature>
<feature type="region of interest" description="Disordered" evidence="1">
    <location>
        <begin position="1"/>
        <end position="40"/>
    </location>
</feature>
<evidence type="ECO:0000256" key="2">
    <source>
        <dbReference type="SAM" id="Phobius"/>
    </source>
</evidence>
<feature type="region of interest" description="Disordered" evidence="1">
    <location>
        <begin position="222"/>
        <end position="408"/>
    </location>
</feature>
<dbReference type="AlphaFoldDB" id="A0A6G1KY65"/>